<dbReference type="SUPFAM" id="SSF103473">
    <property type="entry name" value="MFS general substrate transporter"/>
    <property type="match status" value="1"/>
</dbReference>
<keyword evidence="4 8" id="KW-0812">Transmembrane</keyword>
<feature type="transmembrane region" description="Helical" evidence="8">
    <location>
        <begin position="360"/>
        <end position="384"/>
    </location>
</feature>
<feature type="transmembrane region" description="Helical" evidence="8">
    <location>
        <begin position="396"/>
        <end position="419"/>
    </location>
</feature>
<evidence type="ECO:0000256" key="8">
    <source>
        <dbReference type="SAM" id="Phobius"/>
    </source>
</evidence>
<evidence type="ECO:0000313" key="10">
    <source>
        <dbReference type="EMBL" id="MCO6043457.1"/>
    </source>
</evidence>
<feature type="transmembrane region" description="Helical" evidence="8">
    <location>
        <begin position="109"/>
        <end position="130"/>
    </location>
</feature>
<dbReference type="RefSeq" id="WP_252851563.1">
    <property type="nucleotide sequence ID" value="NZ_JAMXLR010000024.1"/>
</dbReference>
<dbReference type="AlphaFoldDB" id="A0A9X2F6Y6"/>
<keyword evidence="5 8" id="KW-1133">Transmembrane helix</keyword>
<reference evidence="10" key="1">
    <citation type="submission" date="2022-06" db="EMBL/GenBank/DDBJ databases">
        <title>Aeoliella straminimaris, a novel planctomycete from sediments.</title>
        <authorList>
            <person name="Vitorino I.R."/>
            <person name="Lage O.M."/>
        </authorList>
    </citation>
    <scope>NUCLEOTIDE SEQUENCE</scope>
    <source>
        <strain evidence="10">ICT_H6.2</strain>
    </source>
</reference>
<dbReference type="InterPro" id="IPR050814">
    <property type="entry name" value="Myo-inositol_Transporter"/>
</dbReference>
<evidence type="ECO:0000256" key="4">
    <source>
        <dbReference type="ARBA" id="ARBA00022692"/>
    </source>
</evidence>
<feature type="transmembrane region" description="Helical" evidence="8">
    <location>
        <begin position="53"/>
        <end position="72"/>
    </location>
</feature>
<evidence type="ECO:0000256" key="7">
    <source>
        <dbReference type="RuleBase" id="RU003346"/>
    </source>
</evidence>
<evidence type="ECO:0000256" key="5">
    <source>
        <dbReference type="ARBA" id="ARBA00022989"/>
    </source>
</evidence>
<keyword evidence="11" id="KW-1185">Reference proteome</keyword>
<dbReference type="PROSITE" id="PS00216">
    <property type="entry name" value="SUGAR_TRANSPORT_1"/>
    <property type="match status" value="2"/>
</dbReference>
<evidence type="ECO:0000256" key="3">
    <source>
        <dbReference type="ARBA" id="ARBA00022448"/>
    </source>
</evidence>
<gene>
    <name evidence="10" type="ORF">NG895_06020</name>
</gene>
<dbReference type="Pfam" id="PF00083">
    <property type="entry name" value="Sugar_tr"/>
    <property type="match status" value="1"/>
</dbReference>
<accession>A0A9X2F6Y6</accession>
<feature type="transmembrane region" description="Helical" evidence="8">
    <location>
        <begin position="176"/>
        <end position="193"/>
    </location>
</feature>
<dbReference type="PRINTS" id="PR00171">
    <property type="entry name" value="SUGRTRNSPORT"/>
</dbReference>
<evidence type="ECO:0000256" key="6">
    <source>
        <dbReference type="ARBA" id="ARBA00023136"/>
    </source>
</evidence>
<feature type="transmembrane region" description="Helical" evidence="8">
    <location>
        <begin position="84"/>
        <end position="103"/>
    </location>
</feature>
<comment type="caution">
    <text evidence="10">The sequence shown here is derived from an EMBL/GenBank/DDBJ whole genome shotgun (WGS) entry which is preliminary data.</text>
</comment>
<name>A0A9X2F6Y6_9BACT</name>
<dbReference type="InterPro" id="IPR003663">
    <property type="entry name" value="Sugar/inositol_transpt"/>
</dbReference>
<feature type="transmembrane region" description="Helical" evidence="8">
    <location>
        <begin position="425"/>
        <end position="445"/>
    </location>
</feature>
<dbReference type="PROSITE" id="PS50850">
    <property type="entry name" value="MFS"/>
    <property type="match status" value="1"/>
</dbReference>
<feature type="transmembrane region" description="Helical" evidence="8">
    <location>
        <begin position="258"/>
        <end position="279"/>
    </location>
</feature>
<sequence length="463" mass="50153">MQLSRTLATSAIVAALGGLLFGFDTVVISGGEQQLEQLFSPVADLSPWWGKFWHGFLMASALIGTVVGSVLVAKPSDRLGRRGVMFYLALLFFVSALGSALAWDWYSLVIFRFIGGLGVGGASVVSPMYIAEISPASLRGRLVAVTQLNIVLGILLAYLSNLLIAGMDFGATEWRWMFAVECLPAAAYFLLLFGTPRSPRWLVAQGRDDEARSVLERVGIDPTEGTVDNELAEIQKSIDLEHHNLTEPFFQAKYMKPILLAFAIAAFNQLSGINAILYYSKRIFESAGYEGSASLLNSVGLGVVNLVFTIVGMMLIDRVGRRKLLIVGSFGYIATLSATAWAFYTQRMDDGGFTAGGSQVVLVSLLVYIAAHAVGQGAVIWVFIGEIFPNRVRGRGQAFGSFTHWIFAAAISQTFPLIAEQTGGAVFAFYAVCMVGQLIWVLTAMPETKGVPLEKIQEQLGIE</sequence>
<dbReference type="GO" id="GO:0016020">
    <property type="term" value="C:membrane"/>
    <property type="evidence" value="ECO:0007669"/>
    <property type="project" value="UniProtKB-SubCell"/>
</dbReference>
<dbReference type="PROSITE" id="PS00217">
    <property type="entry name" value="SUGAR_TRANSPORT_2"/>
    <property type="match status" value="1"/>
</dbReference>
<dbReference type="InterPro" id="IPR005829">
    <property type="entry name" value="Sugar_transporter_CS"/>
</dbReference>
<dbReference type="PANTHER" id="PTHR48020:SF12">
    <property type="entry name" value="PROTON MYO-INOSITOL COTRANSPORTER"/>
    <property type="match status" value="1"/>
</dbReference>
<feature type="transmembrane region" description="Helical" evidence="8">
    <location>
        <begin position="299"/>
        <end position="317"/>
    </location>
</feature>
<dbReference type="InterPro" id="IPR020846">
    <property type="entry name" value="MFS_dom"/>
</dbReference>
<proteinExistence type="inferred from homology"/>
<feature type="transmembrane region" description="Helical" evidence="8">
    <location>
        <begin position="142"/>
        <end position="164"/>
    </location>
</feature>
<evidence type="ECO:0000256" key="2">
    <source>
        <dbReference type="ARBA" id="ARBA00010992"/>
    </source>
</evidence>
<dbReference type="Gene3D" id="1.20.1250.20">
    <property type="entry name" value="MFS general substrate transporter like domains"/>
    <property type="match status" value="1"/>
</dbReference>
<organism evidence="10 11">
    <name type="scientific">Aeoliella straminimaris</name>
    <dbReference type="NCBI Taxonomy" id="2954799"/>
    <lineage>
        <taxon>Bacteria</taxon>
        <taxon>Pseudomonadati</taxon>
        <taxon>Planctomycetota</taxon>
        <taxon>Planctomycetia</taxon>
        <taxon>Pirellulales</taxon>
        <taxon>Lacipirellulaceae</taxon>
        <taxon>Aeoliella</taxon>
    </lineage>
</organism>
<feature type="transmembrane region" description="Helical" evidence="8">
    <location>
        <begin position="324"/>
        <end position="344"/>
    </location>
</feature>
<dbReference type="PANTHER" id="PTHR48020">
    <property type="entry name" value="PROTON MYO-INOSITOL COTRANSPORTER"/>
    <property type="match status" value="1"/>
</dbReference>
<comment type="similarity">
    <text evidence="2 7">Belongs to the major facilitator superfamily. Sugar transporter (TC 2.A.1.1) family.</text>
</comment>
<keyword evidence="6 8" id="KW-0472">Membrane</keyword>
<dbReference type="EMBL" id="JAMXLR010000024">
    <property type="protein sequence ID" value="MCO6043457.1"/>
    <property type="molecule type" value="Genomic_DNA"/>
</dbReference>
<comment type="subcellular location">
    <subcellularLocation>
        <location evidence="1">Membrane</location>
        <topology evidence="1">Multi-pass membrane protein</topology>
    </subcellularLocation>
</comment>
<dbReference type="NCBIfam" id="TIGR00879">
    <property type="entry name" value="SP"/>
    <property type="match status" value="1"/>
</dbReference>
<dbReference type="InterPro" id="IPR005828">
    <property type="entry name" value="MFS_sugar_transport-like"/>
</dbReference>
<evidence type="ECO:0000256" key="1">
    <source>
        <dbReference type="ARBA" id="ARBA00004141"/>
    </source>
</evidence>
<evidence type="ECO:0000313" key="11">
    <source>
        <dbReference type="Proteomes" id="UP001155241"/>
    </source>
</evidence>
<dbReference type="GO" id="GO:0022857">
    <property type="term" value="F:transmembrane transporter activity"/>
    <property type="evidence" value="ECO:0007669"/>
    <property type="project" value="InterPro"/>
</dbReference>
<evidence type="ECO:0000259" key="9">
    <source>
        <dbReference type="PROSITE" id="PS50850"/>
    </source>
</evidence>
<feature type="domain" description="Major facilitator superfamily (MFS) profile" evidence="9">
    <location>
        <begin position="10"/>
        <end position="449"/>
    </location>
</feature>
<dbReference type="InterPro" id="IPR036259">
    <property type="entry name" value="MFS_trans_sf"/>
</dbReference>
<protein>
    <submittedName>
        <fullName evidence="10">Sugar porter family MFS transporter</fullName>
    </submittedName>
</protein>
<dbReference type="Proteomes" id="UP001155241">
    <property type="component" value="Unassembled WGS sequence"/>
</dbReference>
<keyword evidence="3 7" id="KW-0813">Transport</keyword>